<evidence type="ECO:0000256" key="4">
    <source>
        <dbReference type="ARBA" id="ARBA00022989"/>
    </source>
</evidence>
<keyword evidence="9" id="KW-1185">Reference proteome</keyword>
<feature type="domain" description="EamA" evidence="7">
    <location>
        <begin position="143"/>
        <end position="276"/>
    </location>
</feature>
<dbReference type="PANTHER" id="PTHR22911">
    <property type="entry name" value="ACYL-MALONYL CONDENSING ENZYME-RELATED"/>
    <property type="match status" value="1"/>
</dbReference>
<reference evidence="9" key="1">
    <citation type="journal article" date="2016" name="Nat. Commun.">
        <title>The Gonium pectorale genome demonstrates co-option of cell cycle regulation during the evolution of multicellularity.</title>
        <authorList>
            <person name="Hanschen E.R."/>
            <person name="Marriage T.N."/>
            <person name="Ferris P.J."/>
            <person name="Hamaji T."/>
            <person name="Toyoda A."/>
            <person name="Fujiyama A."/>
            <person name="Neme R."/>
            <person name="Noguchi H."/>
            <person name="Minakuchi Y."/>
            <person name="Suzuki M."/>
            <person name="Kawai-Toyooka H."/>
            <person name="Smith D.R."/>
            <person name="Sparks H."/>
            <person name="Anderson J."/>
            <person name="Bakaric R."/>
            <person name="Luria V."/>
            <person name="Karger A."/>
            <person name="Kirschner M.W."/>
            <person name="Durand P.M."/>
            <person name="Michod R.E."/>
            <person name="Nozaki H."/>
            <person name="Olson B.J."/>
        </authorList>
    </citation>
    <scope>NUCLEOTIDE SEQUENCE [LARGE SCALE GENOMIC DNA]</scope>
    <source>
        <strain evidence="9">NIES-2863</strain>
    </source>
</reference>
<dbReference type="Pfam" id="PF00892">
    <property type="entry name" value="EamA"/>
    <property type="match status" value="1"/>
</dbReference>
<dbReference type="OrthoDB" id="306876at2759"/>
<evidence type="ECO:0000313" key="9">
    <source>
        <dbReference type="Proteomes" id="UP000075714"/>
    </source>
</evidence>
<feature type="transmembrane region" description="Helical" evidence="6">
    <location>
        <begin position="41"/>
        <end position="62"/>
    </location>
</feature>
<evidence type="ECO:0000256" key="6">
    <source>
        <dbReference type="SAM" id="Phobius"/>
    </source>
</evidence>
<evidence type="ECO:0000256" key="2">
    <source>
        <dbReference type="ARBA" id="ARBA00007635"/>
    </source>
</evidence>
<feature type="transmembrane region" description="Helical" evidence="6">
    <location>
        <begin position="176"/>
        <end position="194"/>
    </location>
</feature>
<evidence type="ECO:0000256" key="1">
    <source>
        <dbReference type="ARBA" id="ARBA00004141"/>
    </source>
</evidence>
<evidence type="ECO:0000256" key="5">
    <source>
        <dbReference type="ARBA" id="ARBA00023136"/>
    </source>
</evidence>
<feature type="transmembrane region" description="Helical" evidence="6">
    <location>
        <begin position="140"/>
        <end position="164"/>
    </location>
</feature>
<dbReference type="AlphaFoldDB" id="A0A150GA42"/>
<accession>A0A150GA42</accession>
<dbReference type="SUPFAM" id="SSF103481">
    <property type="entry name" value="Multidrug resistance efflux transporter EmrE"/>
    <property type="match status" value="2"/>
</dbReference>
<feature type="transmembrane region" description="Helical" evidence="6">
    <location>
        <begin position="235"/>
        <end position="254"/>
    </location>
</feature>
<gene>
    <name evidence="8" type="ORF">GPECTOR_41g680</name>
</gene>
<dbReference type="EMBL" id="LSYV01000042">
    <property type="protein sequence ID" value="KXZ46716.1"/>
    <property type="molecule type" value="Genomic_DNA"/>
</dbReference>
<dbReference type="Proteomes" id="UP000075714">
    <property type="component" value="Unassembled WGS sequence"/>
</dbReference>
<evidence type="ECO:0000256" key="3">
    <source>
        <dbReference type="ARBA" id="ARBA00022692"/>
    </source>
</evidence>
<sequence length="280" mass="28437">MALFYLAIEILPLQDAVTLFFCSPVLATLFELIVTGESPGWAGAAATCCTVAGVALVAQPHWLFHLPGPHHHQFHPASPAGLFDTAGGSGMASAGLEVGTDRGGGAWLYRRLLDAAGATAGAAVGDGTGGSDGDVGGSGISVLGAIMATTAAATNAAAFVVVRLLRRSQTTLVMTWWYHAVVVVFAAVPLALRYPAPAVLPSRRGAALLGLVCCAQFTGQLLLNRGFQLESATRGSAINVLQVLFSFVWDIAVLGDTPGLLSIGGSALVAAGVVCVALTA</sequence>
<evidence type="ECO:0000259" key="7">
    <source>
        <dbReference type="Pfam" id="PF00892"/>
    </source>
</evidence>
<feature type="transmembrane region" description="Helical" evidence="6">
    <location>
        <begin position="206"/>
        <end position="223"/>
    </location>
</feature>
<name>A0A150GA42_GONPE</name>
<keyword evidence="5 6" id="KW-0472">Membrane</keyword>
<feature type="transmembrane region" description="Helical" evidence="6">
    <location>
        <begin position="16"/>
        <end position="34"/>
    </location>
</feature>
<protein>
    <recommendedName>
        <fullName evidence="7">EamA domain-containing protein</fullName>
    </recommendedName>
</protein>
<dbReference type="GO" id="GO:0016020">
    <property type="term" value="C:membrane"/>
    <property type="evidence" value="ECO:0007669"/>
    <property type="project" value="UniProtKB-SubCell"/>
</dbReference>
<comment type="similarity">
    <text evidence="2">Belongs to the drug/metabolite transporter (DMT) superfamily. Plant drug/metabolite exporter (P-DME) (TC 2.A.7.4) family.</text>
</comment>
<evidence type="ECO:0000313" key="8">
    <source>
        <dbReference type="EMBL" id="KXZ46716.1"/>
    </source>
</evidence>
<keyword evidence="4 6" id="KW-1133">Transmembrane helix</keyword>
<feature type="transmembrane region" description="Helical" evidence="6">
    <location>
        <begin position="260"/>
        <end position="279"/>
    </location>
</feature>
<dbReference type="InterPro" id="IPR037185">
    <property type="entry name" value="EmrE-like"/>
</dbReference>
<organism evidence="8 9">
    <name type="scientific">Gonium pectorale</name>
    <name type="common">Green alga</name>
    <dbReference type="NCBI Taxonomy" id="33097"/>
    <lineage>
        <taxon>Eukaryota</taxon>
        <taxon>Viridiplantae</taxon>
        <taxon>Chlorophyta</taxon>
        <taxon>core chlorophytes</taxon>
        <taxon>Chlorophyceae</taxon>
        <taxon>CS clade</taxon>
        <taxon>Chlamydomonadales</taxon>
        <taxon>Volvocaceae</taxon>
        <taxon>Gonium</taxon>
    </lineage>
</organism>
<comment type="caution">
    <text evidence="8">The sequence shown here is derived from an EMBL/GenBank/DDBJ whole genome shotgun (WGS) entry which is preliminary data.</text>
</comment>
<dbReference type="InterPro" id="IPR000620">
    <property type="entry name" value="EamA_dom"/>
</dbReference>
<comment type="subcellular location">
    <subcellularLocation>
        <location evidence="1">Membrane</location>
        <topology evidence="1">Multi-pass membrane protein</topology>
    </subcellularLocation>
</comment>
<proteinExistence type="inferred from homology"/>
<dbReference type="PANTHER" id="PTHR22911:SF6">
    <property type="entry name" value="SOLUTE CARRIER FAMILY 35 MEMBER G1"/>
    <property type="match status" value="1"/>
</dbReference>
<keyword evidence="3 6" id="KW-0812">Transmembrane</keyword>